<accession>A0A0D9VP14</accession>
<organism evidence="2 3">
    <name type="scientific">Leersia perrieri</name>
    <dbReference type="NCBI Taxonomy" id="77586"/>
    <lineage>
        <taxon>Eukaryota</taxon>
        <taxon>Viridiplantae</taxon>
        <taxon>Streptophyta</taxon>
        <taxon>Embryophyta</taxon>
        <taxon>Tracheophyta</taxon>
        <taxon>Spermatophyta</taxon>
        <taxon>Magnoliopsida</taxon>
        <taxon>Liliopsida</taxon>
        <taxon>Poales</taxon>
        <taxon>Poaceae</taxon>
        <taxon>BOP clade</taxon>
        <taxon>Oryzoideae</taxon>
        <taxon>Oryzeae</taxon>
        <taxon>Oryzinae</taxon>
        <taxon>Leersia</taxon>
    </lineage>
</organism>
<sequence>MRGRRRGWRREETARRRTDVDGDGDGDLFPSDVRALRCLLAGFQNSQFQCPTHCKDGGIRAHYYHPTVSGSSP</sequence>
<evidence type="ECO:0000313" key="3">
    <source>
        <dbReference type="Proteomes" id="UP000032180"/>
    </source>
</evidence>
<feature type="region of interest" description="Disordered" evidence="1">
    <location>
        <begin position="1"/>
        <end position="26"/>
    </location>
</feature>
<dbReference type="Proteomes" id="UP000032180">
    <property type="component" value="Chromosome 3"/>
</dbReference>
<name>A0A0D9VP14_9ORYZ</name>
<dbReference type="AlphaFoldDB" id="A0A0D9VP14"/>
<evidence type="ECO:0000313" key="2">
    <source>
        <dbReference type="EnsemblPlants" id="LPERR03G02060.1"/>
    </source>
</evidence>
<keyword evidence="3" id="KW-1185">Reference proteome</keyword>
<dbReference type="HOGENOM" id="CLU_2708389_0_0_1"/>
<reference evidence="2" key="3">
    <citation type="submission" date="2015-04" db="UniProtKB">
        <authorList>
            <consortium name="EnsemblPlants"/>
        </authorList>
    </citation>
    <scope>IDENTIFICATION</scope>
</reference>
<reference evidence="2 3" key="1">
    <citation type="submission" date="2012-08" db="EMBL/GenBank/DDBJ databases">
        <title>Oryza genome evolution.</title>
        <authorList>
            <person name="Wing R.A."/>
        </authorList>
    </citation>
    <scope>NUCLEOTIDE SEQUENCE</scope>
</reference>
<evidence type="ECO:0000256" key="1">
    <source>
        <dbReference type="SAM" id="MobiDB-lite"/>
    </source>
</evidence>
<dbReference type="Gramene" id="LPERR03G02060.1">
    <property type="protein sequence ID" value="LPERR03G02060.1"/>
    <property type="gene ID" value="LPERR03G02060"/>
</dbReference>
<dbReference type="EnsemblPlants" id="LPERR03G02060.1">
    <property type="protein sequence ID" value="LPERR03G02060.1"/>
    <property type="gene ID" value="LPERR03G02060"/>
</dbReference>
<reference evidence="3" key="2">
    <citation type="submission" date="2013-12" db="EMBL/GenBank/DDBJ databases">
        <authorList>
            <person name="Yu Y."/>
            <person name="Lee S."/>
            <person name="de Baynast K."/>
            <person name="Wissotski M."/>
            <person name="Liu L."/>
            <person name="Talag J."/>
            <person name="Goicoechea J."/>
            <person name="Angelova A."/>
            <person name="Jetty R."/>
            <person name="Kudrna D."/>
            <person name="Golser W."/>
            <person name="Rivera L."/>
            <person name="Zhang J."/>
            <person name="Wing R."/>
        </authorList>
    </citation>
    <scope>NUCLEOTIDE SEQUENCE</scope>
</reference>
<feature type="compositionally biased region" description="Basic and acidic residues" evidence="1">
    <location>
        <begin position="9"/>
        <end position="20"/>
    </location>
</feature>
<protein>
    <submittedName>
        <fullName evidence="2">Uncharacterized protein</fullName>
    </submittedName>
</protein>
<proteinExistence type="predicted"/>